<proteinExistence type="inferred from homology"/>
<keyword evidence="4 7" id="KW-0812">Transmembrane</keyword>
<name>A0ABY9KSG3_9BACI</name>
<organism evidence="9 10">
    <name type="scientific">Aciduricibacillus chroicocephali</name>
    <dbReference type="NCBI Taxonomy" id="3054939"/>
    <lineage>
        <taxon>Bacteria</taxon>
        <taxon>Bacillati</taxon>
        <taxon>Bacillota</taxon>
        <taxon>Bacilli</taxon>
        <taxon>Bacillales</taxon>
        <taxon>Bacillaceae</taxon>
        <taxon>Aciduricibacillus</taxon>
    </lineage>
</organism>
<evidence type="ECO:0000256" key="7">
    <source>
        <dbReference type="SAM" id="Phobius"/>
    </source>
</evidence>
<sequence length="151" mass="16596">MQLFIEMCLFLLIAAPLSIMIHEAGHATVAYFCGADEIVISIGIGKKIAYLRFAGFSLIIRLYWISGGSTSGVEKPGLKHWQRAAVSLGGPMASGIMALLFYVIHVPVFQFTGELTFLFNLWIACINFLPFKIGNLESDGYSAISRLMAKE</sequence>
<accession>A0ABY9KSG3</accession>
<keyword evidence="5 7" id="KW-1133">Transmembrane helix</keyword>
<dbReference type="CDD" id="cd05709">
    <property type="entry name" value="S2P-M50"/>
    <property type="match status" value="1"/>
</dbReference>
<dbReference type="EMBL" id="CP129113">
    <property type="protein sequence ID" value="WLV23479.1"/>
    <property type="molecule type" value="Genomic_DNA"/>
</dbReference>
<evidence type="ECO:0000256" key="4">
    <source>
        <dbReference type="ARBA" id="ARBA00022692"/>
    </source>
</evidence>
<evidence type="ECO:0000256" key="6">
    <source>
        <dbReference type="ARBA" id="ARBA00023136"/>
    </source>
</evidence>
<comment type="similarity">
    <text evidence="3">Belongs to the peptidase M50B family.</text>
</comment>
<comment type="subcellular location">
    <subcellularLocation>
        <location evidence="2">Membrane</location>
        <topology evidence="2">Multi-pass membrane protein</topology>
    </subcellularLocation>
</comment>
<comment type="cofactor">
    <cofactor evidence="1">
        <name>Zn(2+)</name>
        <dbReference type="ChEBI" id="CHEBI:29105"/>
    </cofactor>
</comment>
<feature type="transmembrane region" description="Helical" evidence="7">
    <location>
        <begin position="48"/>
        <end position="64"/>
    </location>
</feature>
<evidence type="ECO:0000313" key="9">
    <source>
        <dbReference type="EMBL" id="WLV23479.1"/>
    </source>
</evidence>
<evidence type="ECO:0000256" key="1">
    <source>
        <dbReference type="ARBA" id="ARBA00001947"/>
    </source>
</evidence>
<dbReference type="RefSeq" id="WP_348025547.1">
    <property type="nucleotide sequence ID" value="NZ_CP129113.1"/>
</dbReference>
<feature type="domain" description="Peptidase M50" evidence="8">
    <location>
        <begin position="12"/>
        <end position="106"/>
    </location>
</feature>
<dbReference type="InterPro" id="IPR008915">
    <property type="entry name" value="Peptidase_M50"/>
</dbReference>
<evidence type="ECO:0000313" key="10">
    <source>
        <dbReference type="Proteomes" id="UP001180087"/>
    </source>
</evidence>
<dbReference type="Pfam" id="PF02163">
    <property type="entry name" value="Peptidase_M50"/>
    <property type="match status" value="1"/>
</dbReference>
<gene>
    <name evidence="9" type="ORF">QR721_07375</name>
</gene>
<protein>
    <submittedName>
        <fullName evidence="9">M50 family metallopeptidase</fullName>
    </submittedName>
</protein>
<feature type="transmembrane region" description="Helical" evidence="7">
    <location>
        <begin position="111"/>
        <end position="129"/>
    </location>
</feature>
<evidence type="ECO:0000256" key="5">
    <source>
        <dbReference type="ARBA" id="ARBA00022989"/>
    </source>
</evidence>
<evidence type="ECO:0000256" key="2">
    <source>
        <dbReference type="ARBA" id="ARBA00004141"/>
    </source>
</evidence>
<evidence type="ECO:0000259" key="8">
    <source>
        <dbReference type="Pfam" id="PF02163"/>
    </source>
</evidence>
<dbReference type="Proteomes" id="UP001180087">
    <property type="component" value="Chromosome"/>
</dbReference>
<keyword evidence="10" id="KW-1185">Reference proteome</keyword>
<keyword evidence="6 7" id="KW-0472">Membrane</keyword>
<reference evidence="9" key="1">
    <citation type="submission" date="2023-06" db="EMBL/GenBank/DDBJ databases">
        <title>A Treasure from Seagulls: Isolation and Description of Aciduricobacillus qingdaonensis gen. nov., sp. nov., a Rare Obligately Uric Acid-utilizing Member in the Family Bacillaceae.</title>
        <authorList>
            <person name="Liu W."/>
            <person name="Wang B."/>
        </authorList>
    </citation>
    <scope>NUCLEOTIDE SEQUENCE</scope>
    <source>
        <strain evidence="9">44XB</strain>
    </source>
</reference>
<evidence type="ECO:0000256" key="3">
    <source>
        <dbReference type="ARBA" id="ARBA00007931"/>
    </source>
</evidence>
<feature type="transmembrane region" description="Helical" evidence="7">
    <location>
        <begin position="85"/>
        <end position="105"/>
    </location>
</feature>